<dbReference type="Pfam" id="PF00149">
    <property type="entry name" value="Metallophos"/>
    <property type="match status" value="1"/>
</dbReference>
<evidence type="ECO:0000313" key="2">
    <source>
        <dbReference type="EMBL" id="EES52921.1"/>
    </source>
</evidence>
<evidence type="ECO:0000259" key="1">
    <source>
        <dbReference type="Pfam" id="PF00149"/>
    </source>
</evidence>
<sequence length="251" mass="28350">MKINVASDLHLETYDWIPKFSPRKASHMFSGLFSCDLLVLAGDIVGFPRMLAEWLSLCPVPVVYILGNHEYYGKSLERTEGAFRHMLDDLPHVHFLNGESVVVNGIRFVGATLWSDFDRENPLVMAECQDRINDFRQVEGITTAKILDLFYKERDWIDAELSAPFAGSTVVVTHYAPSPQSHSVFHGSLLGGAFVTDLEDMILKHQPTLWIHGHTHDNCDYTIGKTRVLSNQSGYGWEEAHKGFRSLSVEI</sequence>
<keyword evidence="3" id="KW-1185">Reference proteome</keyword>
<protein>
    <submittedName>
        <fullName evidence="2">Metallophosphoesterase</fullName>
    </submittedName>
</protein>
<dbReference type="SUPFAM" id="SSF56300">
    <property type="entry name" value="Metallo-dependent phosphatases"/>
    <property type="match status" value="1"/>
</dbReference>
<dbReference type="Proteomes" id="UP000009374">
    <property type="component" value="Unassembled WGS sequence"/>
</dbReference>
<dbReference type="Gene3D" id="3.60.21.10">
    <property type="match status" value="1"/>
</dbReference>
<accession>C6HWW1</accession>
<dbReference type="GO" id="GO:0016787">
    <property type="term" value="F:hydrolase activity"/>
    <property type="evidence" value="ECO:0007669"/>
    <property type="project" value="InterPro"/>
</dbReference>
<dbReference type="EMBL" id="GG693871">
    <property type="protein sequence ID" value="EES52921.1"/>
    <property type="molecule type" value="Genomic_DNA"/>
</dbReference>
<organism evidence="2 3">
    <name type="scientific">Leptospirillum ferrodiazotrophum</name>
    <dbReference type="NCBI Taxonomy" id="412449"/>
    <lineage>
        <taxon>Bacteria</taxon>
        <taxon>Pseudomonadati</taxon>
        <taxon>Nitrospirota</taxon>
        <taxon>Nitrospiria</taxon>
        <taxon>Nitrospirales</taxon>
        <taxon>Nitrospiraceae</taxon>
        <taxon>Leptospirillum</taxon>
    </lineage>
</organism>
<dbReference type="AlphaFoldDB" id="C6HWW1"/>
<name>C6HWW1_9BACT</name>
<dbReference type="CDD" id="cd07404">
    <property type="entry name" value="MPP_MS158"/>
    <property type="match status" value="1"/>
</dbReference>
<dbReference type="InterPro" id="IPR029052">
    <property type="entry name" value="Metallo-depent_PP-like"/>
</dbReference>
<dbReference type="PROSITE" id="PS51257">
    <property type="entry name" value="PROKAR_LIPOPROTEIN"/>
    <property type="match status" value="1"/>
</dbReference>
<gene>
    <name evidence="2" type="ORF">UBAL3_82700035</name>
</gene>
<dbReference type="InterPro" id="IPR004843">
    <property type="entry name" value="Calcineurin-like_PHP"/>
</dbReference>
<dbReference type="PANTHER" id="PTHR37844:SF2">
    <property type="entry name" value="SER_THR PROTEIN PHOSPHATASE SUPERFAMILY (AFU_ORTHOLOGUE AFUA_1G14840)"/>
    <property type="match status" value="1"/>
</dbReference>
<dbReference type="PANTHER" id="PTHR37844">
    <property type="entry name" value="SER/THR PROTEIN PHOSPHATASE SUPERFAMILY (AFU_ORTHOLOGUE AFUA_1G14840)"/>
    <property type="match status" value="1"/>
</dbReference>
<proteinExistence type="predicted"/>
<evidence type="ECO:0000313" key="3">
    <source>
        <dbReference type="Proteomes" id="UP000009374"/>
    </source>
</evidence>
<reference evidence="2 3" key="1">
    <citation type="journal article" date="2009" name="Appl. Environ. Microbiol.">
        <title>Community genomic and proteomic analyses of chemoautotrophic iron-oxidizing "Leptospirillum rubarum" (Group II) and "Leptospirillum ferrodiazotrophum" (Group III) bacteria in acid mine drainage biofilms.</title>
        <authorList>
            <person name="Goltsman D.S."/>
            <person name="Denef V.J."/>
            <person name="Singer S.W."/>
            <person name="VerBerkmoes N.C."/>
            <person name="Lefsrud M."/>
            <person name="Mueller R.S."/>
            <person name="Dick G.J."/>
            <person name="Sun C.L."/>
            <person name="Wheeler K.E."/>
            <person name="Zemla A."/>
            <person name="Baker B.J."/>
            <person name="Hauser L."/>
            <person name="Land M."/>
            <person name="Shah M.B."/>
            <person name="Thelen M.P."/>
            <person name="Hettich R.L."/>
            <person name="Banfield J.F."/>
        </authorList>
    </citation>
    <scope>NUCLEOTIDE SEQUENCE [LARGE SCALE GENOMIC DNA]</scope>
</reference>
<feature type="domain" description="Calcineurin-like phosphoesterase" evidence="1">
    <location>
        <begin position="1"/>
        <end position="217"/>
    </location>
</feature>